<evidence type="ECO:0000256" key="9">
    <source>
        <dbReference type="SAM" id="MobiDB-lite"/>
    </source>
</evidence>
<keyword evidence="8" id="KW-0406">Ion transport</keyword>
<dbReference type="Pfam" id="PF07648">
    <property type="entry name" value="Kazal_2"/>
    <property type="match status" value="1"/>
</dbReference>
<evidence type="ECO:0000313" key="12">
    <source>
        <dbReference type="Ensembl" id="ENSLOCP00000011091.1"/>
    </source>
</evidence>
<protein>
    <recommendedName>
        <fullName evidence="8">Solute carrier organic anion transporter family member</fullName>
    </recommendedName>
</protein>
<evidence type="ECO:0000256" key="4">
    <source>
        <dbReference type="ARBA" id="ARBA00022692"/>
    </source>
</evidence>
<reference evidence="12" key="2">
    <citation type="submission" date="2025-08" db="UniProtKB">
        <authorList>
            <consortium name="Ensembl"/>
        </authorList>
    </citation>
    <scope>IDENTIFICATION</scope>
</reference>
<feature type="domain" description="Kazal-like" evidence="11">
    <location>
        <begin position="448"/>
        <end position="503"/>
    </location>
</feature>
<dbReference type="GeneID" id="102683910"/>
<comment type="similarity">
    <text evidence="2 8">Belongs to the organo anion transporter (TC 2.A.60) family.</text>
</comment>
<dbReference type="OMA" id="KCENEPF"/>
<feature type="transmembrane region" description="Helical" evidence="8">
    <location>
        <begin position="54"/>
        <end position="73"/>
    </location>
</feature>
<evidence type="ECO:0000259" key="10">
    <source>
        <dbReference type="PROSITE" id="PS50850"/>
    </source>
</evidence>
<feature type="transmembrane region" description="Helical" evidence="8">
    <location>
        <begin position="615"/>
        <end position="641"/>
    </location>
</feature>
<dbReference type="OrthoDB" id="5062115at2759"/>
<evidence type="ECO:0000256" key="8">
    <source>
        <dbReference type="RuleBase" id="RU362056"/>
    </source>
</evidence>
<keyword evidence="8" id="KW-0813">Transport</keyword>
<dbReference type="CDD" id="cd17463">
    <property type="entry name" value="MFS_SLCO4C_OATP4C"/>
    <property type="match status" value="1"/>
</dbReference>
<dbReference type="AlphaFoldDB" id="W5MRT2"/>
<sequence length="659" mass="71561">MSKGIENPAFINSEELHKPEEPREEFEEEPTEGPCSWGGFTPHYLQCCNNPKGFLVFYCLLAVVQGFLVNGLVNISISTIEKRYELSSTLTGVIASTYDIALAILCLFVSFYGARGHKPHWMAFSAFMMGLGAFVFSLPHYNCGLYRFGSKIKDTCPDPVSNRSEKGCTSELSPLYNYLYVFLLGQLLMGIGGTAIYTLGTAYIDDSVPSEKSSLYIGIAYGTAVLGPAIGYIIGGQFLNIYIDVNKIQNVDLTPEDPRWLGAWWIPFLLSWPISWLLVFPFLGFPKHLPGTARIQREKVSQAHQDGSENIAVKKNLGKTFKDFPLALGLLLKNPVFMCLSITISMEGFLMTGLATFMPKYIENQYGTTSSSAAMLGGSVLIPGAAVGQLLGGLVVSHFKLKCKSMIRIAVATSIASLLLTVLFISTECPNTAFGGISVGYNDTGKTGNLTASCNALCGCENSNYSPVCGENGVQFFSACFAGCKNEILQGSSKVYYNCTCIGFTNTSISENYAKAYGGKCETKCSSKPVFIGLSLLFAIFTFFGSTPITTATLRCVPPTQRPFALGIQSVLLRICGTIPGPVILGAAMDYSCTQWDVNSCGTKGACWIYDNSKIAYSFTLMCAVCKSMTIIFNSVALYLYKPPKEKVALTQMEETALS</sequence>
<evidence type="ECO:0000256" key="7">
    <source>
        <dbReference type="ARBA" id="ARBA00023157"/>
    </source>
</evidence>
<dbReference type="InterPro" id="IPR020846">
    <property type="entry name" value="MFS_dom"/>
</dbReference>
<dbReference type="Ensembl" id="ENSLOCT00000011107.1">
    <property type="protein sequence ID" value="ENSLOCP00000011091.1"/>
    <property type="gene ID" value="ENSLOCG00000009096.1"/>
</dbReference>
<dbReference type="KEGG" id="loc:102683910"/>
<dbReference type="GO" id="GO:0043252">
    <property type="term" value="P:sodium-independent organic anion transport"/>
    <property type="evidence" value="ECO:0000318"/>
    <property type="project" value="GO_Central"/>
</dbReference>
<evidence type="ECO:0000313" key="13">
    <source>
        <dbReference type="Proteomes" id="UP000018468"/>
    </source>
</evidence>
<feature type="transmembrane region" description="Helical" evidence="8">
    <location>
        <begin position="121"/>
        <end position="141"/>
    </location>
</feature>
<dbReference type="Proteomes" id="UP000018468">
    <property type="component" value="Linkage group LG2"/>
</dbReference>
<dbReference type="STRING" id="7918.ENSLOCP00000011091"/>
<feature type="compositionally biased region" description="Acidic residues" evidence="9">
    <location>
        <begin position="22"/>
        <end position="31"/>
    </location>
</feature>
<dbReference type="InterPro" id="IPR004156">
    <property type="entry name" value="OATP"/>
</dbReference>
<dbReference type="InterPro" id="IPR036259">
    <property type="entry name" value="MFS_trans_sf"/>
</dbReference>
<feature type="transmembrane region" description="Helical" evidence="8">
    <location>
        <begin position="179"/>
        <end position="203"/>
    </location>
</feature>
<dbReference type="Bgee" id="ENSLOCG00000009096">
    <property type="expression patterns" value="Expressed in mesonephros and 7 other cell types or tissues"/>
</dbReference>
<feature type="transmembrane region" description="Helical" evidence="8">
    <location>
        <begin position="263"/>
        <end position="285"/>
    </location>
</feature>
<keyword evidence="4 8" id="KW-0812">Transmembrane</keyword>
<dbReference type="InterPro" id="IPR036058">
    <property type="entry name" value="Kazal_dom_sf"/>
</dbReference>
<dbReference type="InParanoid" id="W5MRT2"/>
<reference evidence="13" key="1">
    <citation type="submission" date="2011-12" db="EMBL/GenBank/DDBJ databases">
        <title>The Draft Genome of Lepisosteus oculatus.</title>
        <authorList>
            <consortium name="The Broad Institute Genome Assembly &amp; Analysis Group"/>
            <consortium name="Computational R&amp;D Group"/>
            <consortium name="and Sequencing Platform"/>
            <person name="Di Palma F."/>
            <person name="Alfoldi J."/>
            <person name="Johnson J."/>
            <person name="Berlin A."/>
            <person name="Gnerre S."/>
            <person name="Jaffe D."/>
            <person name="MacCallum I."/>
            <person name="Young S."/>
            <person name="Walker B.J."/>
            <person name="Lander E.S."/>
            <person name="Lindblad-Toh K."/>
        </authorList>
    </citation>
    <scope>NUCLEOTIDE SEQUENCE [LARGE SCALE GENOMIC DNA]</scope>
</reference>
<feature type="transmembrane region" description="Helical" evidence="8">
    <location>
        <begin position="93"/>
        <end position="114"/>
    </location>
</feature>
<dbReference type="HOGENOM" id="CLU_008954_1_2_1"/>
<dbReference type="GO" id="GO:0006811">
    <property type="term" value="P:monoatomic ion transport"/>
    <property type="evidence" value="ECO:0007669"/>
    <property type="project" value="UniProtKB-KW"/>
</dbReference>
<evidence type="ECO:0000256" key="3">
    <source>
        <dbReference type="ARBA" id="ARBA00022475"/>
    </source>
</evidence>
<evidence type="ECO:0000256" key="6">
    <source>
        <dbReference type="ARBA" id="ARBA00023136"/>
    </source>
</evidence>
<dbReference type="Gene3D" id="1.20.1250.20">
    <property type="entry name" value="MFS general substrate transporter like domains"/>
    <property type="match status" value="1"/>
</dbReference>
<dbReference type="GO" id="GO:0015347">
    <property type="term" value="F:sodium-independent organic anion transmembrane transporter activity"/>
    <property type="evidence" value="ECO:0000318"/>
    <property type="project" value="GO_Central"/>
</dbReference>
<dbReference type="PANTHER" id="PTHR11388">
    <property type="entry name" value="ORGANIC ANION TRANSPORTER"/>
    <property type="match status" value="1"/>
</dbReference>
<feature type="transmembrane region" description="Helical" evidence="8">
    <location>
        <begin position="530"/>
        <end position="550"/>
    </location>
</feature>
<feature type="domain" description="Major facilitator superfamily (MFS) profile" evidence="10">
    <location>
        <begin position="55"/>
        <end position="645"/>
    </location>
</feature>
<dbReference type="GO" id="GO:0016323">
    <property type="term" value="C:basolateral plasma membrane"/>
    <property type="evidence" value="ECO:0000318"/>
    <property type="project" value="GO_Central"/>
</dbReference>
<proteinExistence type="inferred from homology"/>
<dbReference type="PANTHER" id="PTHR11388:SF160">
    <property type="entry name" value="SOLUTE CARRIER ORGANIC ANION TRANSPORTER FAMILY MEMBER"/>
    <property type="match status" value="1"/>
</dbReference>
<dbReference type="NCBIfam" id="TIGR00805">
    <property type="entry name" value="oat"/>
    <property type="match status" value="1"/>
</dbReference>
<dbReference type="GeneTree" id="ENSGT01150000286985"/>
<reference evidence="12" key="3">
    <citation type="submission" date="2025-09" db="UniProtKB">
        <authorList>
            <consortium name="Ensembl"/>
        </authorList>
    </citation>
    <scope>IDENTIFICATION</scope>
</reference>
<keyword evidence="6 8" id="KW-0472">Membrane</keyword>
<dbReference type="PROSITE" id="PS51465">
    <property type="entry name" value="KAZAL_2"/>
    <property type="match status" value="1"/>
</dbReference>
<feature type="transmembrane region" description="Helical" evidence="8">
    <location>
        <begin position="336"/>
        <end position="358"/>
    </location>
</feature>
<keyword evidence="5 8" id="KW-1133">Transmembrane helix</keyword>
<feature type="transmembrane region" description="Helical" evidence="8">
    <location>
        <begin position="378"/>
        <end position="399"/>
    </location>
</feature>
<dbReference type="SUPFAM" id="SSF103473">
    <property type="entry name" value="MFS general substrate transporter"/>
    <property type="match status" value="1"/>
</dbReference>
<keyword evidence="13" id="KW-1185">Reference proteome</keyword>
<keyword evidence="7" id="KW-1015">Disulfide bond</keyword>
<dbReference type="PROSITE" id="PS50850">
    <property type="entry name" value="MFS"/>
    <property type="match status" value="1"/>
</dbReference>
<dbReference type="eggNOG" id="KOG3626">
    <property type="taxonomic scope" value="Eukaryota"/>
</dbReference>
<evidence type="ECO:0000256" key="5">
    <source>
        <dbReference type="ARBA" id="ARBA00022989"/>
    </source>
</evidence>
<dbReference type="SUPFAM" id="SSF100895">
    <property type="entry name" value="Kazal-type serine protease inhibitors"/>
    <property type="match status" value="1"/>
</dbReference>
<feature type="transmembrane region" description="Helical" evidence="8">
    <location>
        <begin position="406"/>
        <end position="425"/>
    </location>
</feature>
<name>W5MRT2_LEPOC</name>
<feature type="transmembrane region" description="Helical" evidence="8">
    <location>
        <begin position="571"/>
        <end position="589"/>
    </location>
</feature>
<evidence type="ECO:0000256" key="1">
    <source>
        <dbReference type="ARBA" id="ARBA00004651"/>
    </source>
</evidence>
<accession>W5MRT2</accession>
<organism evidence="12 13">
    <name type="scientific">Lepisosteus oculatus</name>
    <name type="common">Spotted gar</name>
    <dbReference type="NCBI Taxonomy" id="7918"/>
    <lineage>
        <taxon>Eukaryota</taxon>
        <taxon>Metazoa</taxon>
        <taxon>Chordata</taxon>
        <taxon>Craniata</taxon>
        <taxon>Vertebrata</taxon>
        <taxon>Euteleostomi</taxon>
        <taxon>Actinopterygii</taxon>
        <taxon>Neopterygii</taxon>
        <taxon>Holostei</taxon>
        <taxon>Semionotiformes</taxon>
        <taxon>Lepisosteidae</taxon>
        <taxon>Lepisosteus</taxon>
    </lineage>
</organism>
<keyword evidence="3" id="KW-1003">Cell membrane</keyword>
<feature type="region of interest" description="Disordered" evidence="9">
    <location>
        <begin position="13"/>
        <end position="32"/>
    </location>
</feature>
<dbReference type="InterPro" id="IPR002350">
    <property type="entry name" value="Kazal_dom"/>
</dbReference>
<comment type="subcellular location">
    <subcellularLocation>
        <location evidence="1 8">Cell membrane</location>
        <topology evidence="1 8">Multi-pass membrane protein</topology>
    </subcellularLocation>
</comment>
<evidence type="ECO:0000256" key="2">
    <source>
        <dbReference type="ARBA" id="ARBA00009657"/>
    </source>
</evidence>
<feature type="transmembrane region" description="Helical" evidence="8">
    <location>
        <begin position="215"/>
        <end position="243"/>
    </location>
</feature>
<dbReference type="Pfam" id="PF03137">
    <property type="entry name" value="OATP"/>
    <property type="match status" value="1"/>
</dbReference>
<evidence type="ECO:0000259" key="11">
    <source>
        <dbReference type="PROSITE" id="PS51465"/>
    </source>
</evidence>
<dbReference type="EMBL" id="AHAT01002885">
    <property type="status" value="NOT_ANNOTATED_CDS"/>
    <property type="molecule type" value="Genomic_DNA"/>
</dbReference>